<comment type="caution">
    <text evidence="3">The sequence shown here is derived from an EMBL/GenBank/DDBJ whole genome shotgun (WGS) entry which is preliminary data.</text>
</comment>
<feature type="compositionally biased region" description="Low complexity" evidence="1">
    <location>
        <begin position="79"/>
        <end position="100"/>
    </location>
</feature>
<evidence type="ECO:0000256" key="1">
    <source>
        <dbReference type="SAM" id="MobiDB-lite"/>
    </source>
</evidence>
<feature type="region of interest" description="Disordered" evidence="1">
    <location>
        <begin position="1"/>
        <end position="20"/>
    </location>
</feature>
<keyword evidence="2" id="KW-0812">Transmembrane</keyword>
<keyword evidence="2" id="KW-1133">Transmembrane helix</keyword>
<feature type="region of interest" description="Disordered" evidence="1">
    <location>
        <begin position="70"/>
        <end position="113"/>
    </location>
</feature>
<reference evidence="3 4" key="2">
    <citation type="submission" date="2019-09" db="EMBL/GenBank/DDBJ databases">
        <authorList>
            <person name="Jin C."/>
        </authorList>
    </citation>
    <scope>NUCLEOTIDE SEQUENCE [LARGE SCALE GENOMIC DNA]</scope>
    <source>
        <strain evidence="3 4">AN110305</strain>
    </source>
</reference>
<dbReference type="EMBL" id="VUOB01000002">
    <property type="protein sequence ID" value="KAA2266622.1"/>
    <property type="molecule type" value="Genomic_DNA"/>
</dbReference>
<name>A0A5B2XUL5_9PSEU</name>
<accession>A0A5B2XUL5</accession>
<keyword evidence="2" id="KW-0472">Membrane</keyword>
<proteinExistence type="predicted"/>
<evidence type="ECO:0000313" key="3">
    <source>
        <dbReference type="EMBL" id="KAA2266622.1"/>
    </source>
</evidence>
<dbReference type="Proteomes" id="UP000323454">
    <property type="component" value="Unassembled WGS sequence"/>
</dbReference>
<gene>
    <name evidence="3" type="ORF">F0L68_02480</name>
</gene>
<feature type="transmembrane region" description="Helical" evidence="2">
    <location>
        <begin position="46"/>
        <end position="68"/>
    </location>
</feature>
<evidence type="ECO:0000256" key="2">
    <source>
        <dbReference type="SAM" id="Phobius"/>
    </source>
</evidence>
<organism evidence="3 4">
    <name type="scientific">Solihabitans fulvus</name>
    <dbReference type="NCBI Taxonomy" id="1892852"/>
    <lineage>
        <taxon>Bacteria</taxon>
        <taxon>Bacillati</taxon>
        <taxon>Actinomycetota</taxon>
        <taxon>Actinomycetes</taxon>
        <taxon>Pseudonocardiales</taxon>
        <taxon>Pseudonocardiaceae</taxon>
        <taxon>Solihabitans</taxon>
    </lineage>
</organism>
<evidence type="ECO:0000313" key="4">
    <source>
        <dbReference type="Proteomes" id="UP000323454"/>
    </source>
</evidence>
<reference evidence="3 4" key="1">
    <citation type="submission" date="2019-09" db="EMBL/GenBank/DDBJ databases">
        <title>Goodfellowia gen. nov., a new genus of the Pseudonocardineae related to Actinoalloteichus, containing Goodfellowia coeruleoviolacea gen. nov., comb. nov. gen. nov., comb. nov.</title>
        <authorList>
            <person name="Labeda D."/>
        </authorList>
    </citation>
    <scope>NUCLEOTIDE SEQUENCE [LARGE SCALE GENOMIC DNA]</scope>
    <source>
        <strain evidence="3 4">AN110305</strain>
    </source>
</reference>
<protein>
    <submittedName>
        <fullName evidence="3">Uncharacterized protein</fullName>
    </submittedName>
</protein>
<feature type="non-terminal residue" evidence="3">
    <location>
        <position position="113"/>
    </location>
</feature>
<sequence length="113" mass="11704">MNEEISRRLREAAEAHQPDRDRMLARVHRGMAGTTVRRRVRSWPKVALVGSVAAGVLAIAGLAVAGVIPTTPARPNGETTLVVPSPTTTSSSPASSRATVGSAAPPAFGDLVL</sequence>
<keyword evidence="4" id="KW-1185">Reference proteome</keyword>
<dbReference type="AlphaFoldDB" id="A0A5B2XUL5"/>